<keyword evidence="2" id="KW-0238">DNA-binding</keyword>
<dbReference type="InterPro" id="IPR050679">
    <property type="entry name" value="Bact_HTH_transcr_reg"/>
</dbReference>
<name>A0ABV7YGK6_9ACTN</name>
<dbReference type="Pfam" id="PF00392">
    <property type="entry name" value="GntR"/>
    <property type="match status" value="1"/>
</dbReference>
<feature type="domain" description="HTH gntR-type" evidence="4">
    <location>
        <begin position="1"/>
        <end position="69"/>
    </location>
</feature>
<keyword evidence="1" id="KW-0805">Transcription regulation</keyword>
<reference evidence="6" key="1">
    <citation type="journal article" date="2019" name="Int. J. Syst. Evol. Microbiol.">
        <title>The Global Catalogue of Microorganisms (GCM) 10K type strain sequencing project: providing services to taxonomists for standard genome sequencing and annotation.</title>
        <authorList>
            <consortium name="The Broad Institute Genomics Platform"/>
            <consortium name="The Broad Institute Genome Sequencing Center for Infectious Disease"/>
            <person name="Wu L."/>
            <person name="Ma J."/>
        </authorList>
    </citation>
    <scope>NUCLEOTIDE SEQUENCE [LARGE SCALE GENOMIC DNA]</scope>
    <source>
        <strain evidence="6">CGMCC 4.7241</strain>
    </source>
</reference>
<evidence type="ECO:0000256" key="1">
    <source>
        <dbReference type="ARBA" id="ARBA00023015"/>
    </source>
</evidence>
<evidence type="ECO:0000259" key="4">
    <source>
        <dbReference type="PROSITE" id="PS50949"/>
    </source>
</evidence>
<dbReference type="InterPro" id="IPR036388">
    <property type="entry name" value="WH-like_DNA-bd_sf"/>
</dbReference>
<dbReference type="Gene3D" id="1.10.10.10">
    <property type="entry name" value="Winged helix-like DNA-binding domain superfamily/Winged helix DNA-binding domain"/>
    <property type="match status" value="1"/>
</dbReference>
<dbReference type="SMART" id="SM00345">
    <property type="entry name" value="HTH_GNTR"/>
    <property type="match status" value="1"/>
</dbReference>
<dbReference type="SMART" id="SM00866">
    <property type="entry name" value="UTRA"/>
    <property type="match status" value="1"/>
</dbReference>
<comment type="caution">
    <text evidence="5">The sequence shown here is derived from an EMBL/GenBank/DDBJ whole genome shotgun (WGS) entry which is preliminary data.</text>
</comment>
<dbReference type="EMBL" id="JBHRZH010000023">
    <property type="protein sequence ID" value="MFC3764326.1"/>
    <property type="molecule type" value="Genomic_DNA"/>
</dbReference>
<evidence type="ECO:0000256" key="3">
    <source>
        <dbReference type="ARBA" id="ARBA00023163"/>
    </source>
</evidence>
<dbReference type="PROSITE" id="PS50949">
    <property type="entry name" value="HTH_GNTR"/>
    <property type="match status" value="1"/>
</dbReference>
<gene>
    <name evidence="5" type="ORF">ACFOUW_26050</name>
</gene>
<keyword evidence="3" id="KW-0804">Transcription</keyword>
<dbReference type="InterPro" id="IPR011663">
    <property type="entry name" value="UTRA"/>
</dbReference>
<evidence type="ECO:0000313" key="5">
    <source>
        <dbReference type="EMBL" id="MFC3764326.1"/>
    </source>
</evidence>
<dbReference type="CDD" id="cd07377">
    <property type="entry name" value="WHTH_GntR"/>
    <property type="match status" value="1"/>
</dbReference>
<sequence>MTASQHAYAWLSDALRRGMFAPGSRLPGERALAERIGVSRETLRQALTRLAEDGQLSASSQRGWYVTRQLLGEPPSVLQSFTEMAAARGLQASSRILRQIRRPATIDEATRLRIAPSAPVLEVRRVRGMDGAPLCVDTTVLVAARAAGLETVNLTDRSLYEALLVECGVRVARSAYAVQAQAADGEVATLLELVVGAPVLVGDEVTYDLDGVPVLLSRTVYRGDAYRFEADLFRPLT</sequence>
<evidence type="ECO:0000256" key="2">
    <source>
        <dbReference type="ARBA" id="ARBA00023125"/>
    </source>
</evidence>
<dbReference type="PRINTS" id="PR00035">
    <property type="entry name" value="HTHGNTR"/>
</dbReference>
<dbReference type="SUPFAM" id="SSF46785">
    <property type="entry name" value="Winged helix' DNA-binding domain"/>
    <property type="match status" value="1"/>
</dbReference>
<dbReference type="InterPro" id="IPR028978">
    <property type="entry name" value="Chorismate_lyase_/UTRA_dom_sf"/>
</dbReference>
<dbReference type="InterPro" id="IPR000524">
    <property type="entry name" value="Tscrpt_reg_HTH_GntR"/>
</dbReference>
<organism evidence="5 6">
    <name type="scientific">Tenggerimyces flavus</name>
    <dbReference type="NCBI Taxonomy" id="1708749"/>
    <lineage>
        <taxon>Bacteria</taxon>
        <taxon>Bacillati</taxon>
        <taxon>Actinomycetota</taxon>
        <taxon>Actinomycetes</taxon>
        <taxon>Propionibacteriales</taxon>
        <taxon>Nocardioidaceae</taxon>
        <taxon>Tenggerimyces</taxon>
    </lineage>
</organism>
<dbReference type="RefSeq" id="WP_307782266.1">
    <property type="nucleotide sequence ID" value="NZ_JAFBCM010000001.1"/>
</dbReference>
<accession>A0ABV7YGK6</accession>
<dbReference type="Pfam" id="PF07702">
    <property type="entry name" value="UTRA"/>
    <property type="match status" value="1"/>
</dbReference>
<evidence type="ECO:0000313" key="6">
    <source>
        <dbReference type="Proteomes" id="UP001595699"/>
    </source>
</evidence>
<proteinExistence type="predicted"/>
<dbReference type="PANTHER" id="PTHR44846:SF16">
    <property type="entry name" value="TRANSCRIPTIONAL REGULATOR PHNF-RELATED"/>
    <property type="match status" value="1"/>
</dbReference>
<dbReference type="InterPro" id="IPR036390">
    <property type="entry name" value="WH_DNA-bd_sf"/>
</dbReference>
<keyword evidence="6" id="KW-1185">Reference proteome</keyword>
<protein>
    <submittedName>
        <fullName evidence="5">GntR family transcriptional regulator</fullName>
    </submittedName>
</protein>
<dbReference type="Proteomes" id="UP001595699">
    <property type="component" value="Unassembled WGS sequence"/>
</dbReference>
<dbReference type="SUPFAM" id="SSF64288">
    <property type="entry name" value="Chorismate lyase-like"/>
    <property type="match status" value="1"/>
</dbReference>
<dbReference type="PANTHER" id="PTHR44846">
    <property type="entry name" value="MANNOSYL-D-GLYCERATE TRANSPORT/METABOLISM SYSTEM REPRESSOR MNGR-RELATED"/>
    <property type="match status" value="1"/>
</dbReference>
<dbReference type="Gene3D" id="3.40.1410.10">
    <property type="entry name" value="Chorismate lyase-like"/>
    <property type="match status" value="1"/>
</dbReference>